<organism evidence="2 3">
    <name type="scientific">Rahnella sikkimica</name>
    <dbReference type="NCBI Taxonomy" id="1805933"/>
    <lineage>
        <taxon>Bacteria</taxon>
        <taxon>Pseudomonadati</taxon>
        <taxon>Pseudomonadota</taxon>
        <taxon>Gammaproteobacteria</taxon>
        <taxon>Enterobacterales</taxon>
        <taxon>Yersiniaceae</taxon>
        <taxon>Rahnella</taxon>
    </lineage>
</organism>
<proteinExistence type="predicted"/>
<reference evidence="3" key="1">
    <citation type="submission" date="2017-01" db="EMBL/GenBank/DDBJ databases">
        <title>Genome sequence of Rouxiella sp. ERMR1:05.</title>
        <authorList>
            <person name="Kumar R."/>
            <person name="Singh D."/>
            <person name="Kumar S."/>
        </authorList>
    </citation>
    <scope>NUCLEOTIDE SEQUENCE [LARGE SCALE GENOMIC DNA]</scope>
    <source>
        <strain evidence="3">ERMR1:05</strain>
    </source>
</reference>
<sequence>MMNEKLIKHFKYLMLTYLILIIVLIFIQLKCNSPYTPLLLLLPPLPAIFFFWKYVQMQEKAQRDVIKSLNDGILYIVSGIIALLGLLKTLPYNSFDIFDVLLKNNIGYILLCFYSLLVFIKAYVAICETKQNINILRKN</sequence>
<feature type="transmembrane region" description="Helical" evidence="1">
    <location>
        <begin position="12"/>
        <end position="29"/>
    </location>
</feature>
<dbReference type="OrthoDB" id="10006001at2"/>
<dbReference type="KEGG" id="rox:BV494_17140"/>
<evidence type="ECO:0000313" key="3">
    <source>
        <dbReference type="Proteomes" id="UP000239197"/>
    </source>
</evidence>
<evidence type="ECO:0000256" key="1">
    <source>
        <dbReference type="SAM" id="Phobius"/>
    </source>
</evidence>
<dbReference type="Proteomes" id="UP000239197">
    <property type="component" value="Chromosome"/>
</dbReference>
<protein>
    <submittedName>
        <fullName evidence="2">Uncharacterized protein</fullName>
    </submittedName>
</protein>
<feature type="transmembrane region" description="Helical" evidence="1">
    <location>
        <begin position="73"/>
        <end position="94"/>
    </location>
</feature>
<evidence type="ECO:0000313" key="2">
    <source>
        <dbReference type="EMBL" id="AVF36547.1"/>
    </source>
</evidence>
<dbReference type="AlphaFoldDB" id="A0A2L1UUH8"/>
<keyword evidence="1" id="KW-0812">Transmembrane</keyword>
<keyword evidence="1" id="KW-1133">Transmembrane helix</keyword>
<feature type="transmembrane region" description="Helical" evidence="1">
    <location>
        <begin position="35"/>
        <end position="52"/>
    </location>
</feature>
<gene>
    <name evidence="2" type="ORF">BV494_17140</name>
</gene>
<feature type="transmembrane region" description="Helical" evidence="1">
    <location>
        <begin position="106"/>
        <end position="127"/>
    </location>
</feature>
<dbReference type="EMBL" id="CP019062">
    <property type="protein sequence ID" value="AVF36547.1"/>
    <property type="molecule type" value="Genomic_DNA"/>
</dbReference>
<name>A0A2L1UUH8_9GAMM</name>
<accession>A0A2L1UUH8</accession>
<keyword evidence="3" id="KW-1185">Reference proteome</keyword>
<keyword evidence="1" id="KW-0472">Membrane</keyword>